<evidence type="ECO:0000313" key="3">
    <source>
        <dbReference type="EMBL" id="TFY53522.1"/>
    </source>
</evidence>
<feature type="transmembrane region" description="Helical" evidence="2">
    <location>
        <begin position="200"/>
        <end position="223"/>
    </location>
</feature>
<feature type="region of interest" description="Disordered" evidence="1">
    <location>
        <begin position="262"/>
        <end position="378"/>
    </location>
</feature>
<comment type="caution">
    <text evidence="3">The sequence shown here is derived from an EMBL/GenBank/DDBJ whole genome shotgun (WGS) entry which is preliminary data.</text>
</comment>
<proteinExistence type="predicted"/>
<protein>
    <submittedName>
        <fullName evidence="3">Uncharacterized protein</fullName>
    </submittedName>
</protein>
<sequence length="378" mass="39703">MSVAQAPGTLTNRTIDDYYGDSVTGLQPQYRSGSAWNYGPQCPGCFIQPAADETFDQSWHDVTASPNDPGPSNVTLTFTGTAVWVYGVVPNYVQYATTFVNVSFELDGKVAGLYTHVPSTSTSYEYNVTLFSNTGLANTQHTLVISPQREPDTSYMAFDWAQYTSTSSTASGGGSSSTSVVQSPSQSASGFTSTSSHAPVGAIVGGVIGGLGLLALVILVLLLHRRYRHGGLDKIRIVRGGEEGRGCIEPGAQVDPFVDPSMSQVNAPGASLSTSMPNQSRTSLWTSSNSTSTAPTTSTFLRVANAPSTIISEEEEIEPSGSSSTSYTRPAAASGPQRGHKKGTSSTSLYVLPVDTPAASRDALALPPSNTPGERRPH</sequence>
<accession>A0A4Y9XUT7</accession>
<keyword evidence="2" id="KW-0472">Membrane</keyword>
<evidence type="ECO:0000313" key="4">
    <source>
        <dbReference type="Proteomes" id="UP000298390"/>
    </source>
</evidence>
<reference evidence="3 4" key="1">
    <citation type="submission" date="2019-01" db="EMBL/GenBank/DDBJ databases">
        <title>Genome sequencing of the rare red list fungi Fomitopsis rosea.</title>
        <authorList>
            <person name="Buettner E."/>
            <person name="Kellner H."/>
        </authorList>
    </citation>
    <scope>NUCLEOTIDE SEQUENCE [LARGE SCALE GENOMIC DNA]</scope>
    <source>
        <strain evidence="3 4">DSM 105464</strain>
    </source>
</reference>
<feature type="compositionally biased region" description="Polar residues" evidence="1">
    <location>
        <begin position="262"/>
        <end position="279"/>
    </location>
</feature>
<evidence type="ECO:0000256" key="2">
    <source>
        <dbReference type="SAM" id="Phobius"/>
    </source>
</evidence>
<dbReference type="AlphaFoldDB" id="A0A4Y9XUT7"/>
<organism evidence="3 4">
    <name type="scientific">Rhodofomes roseus</name>
    <dbReference type="NCBI Taxonomy" id="34475"/>
    <lineage>
        <taxon>Eukaryota</taxon>
        <taxon>Fungi</taxon>
        <taxon>Dikarya</taxon>
        <taxon>Basidiomycota</taxon>
        <taxon>Agaricomycotina</taxon>
        <taxon>Agaricomycetes</taxon>
        <taxon>Polyporales</taxon>
        <taxon>Rhodofomes</taxon>
    </lineage>
</organism>
<keyword evidence="2" id="KW-1133">Transmembrane helix</keyword>
<dbReference type="EMBL" id="SEKV01000811">
    <property type="protein sequence ID" value="TFY53522.1"/>
    <property type="molecule type" value="Genomic_DNA"/>
</dbReference>
<feature type="compositionally biased region" description="Low complexity" evidence="1">
    <location>
        <begin position="280"/>
        <end position="299"/>
    </location>
</feature>
<dbReference type="Proteomes" id="UP000298390">
    <property type="component" value="Unassembled WGS sequence"/>
</dbReference>
<feature type="region of interest" description="Disordered" evidence="1">
    <location>
        <begin position="168"/>
        <end position="195"/>
    </location>
</feature>
<keyword evidence="2" id="KW-0812">Transmembrane</keyword>
<dbReference type="Gene3D" id="2.60.120.260">
    <property type="entry name" value="Galactose-binding domain-like"/>
    <property type="match status" value="1"/>
</dbReference>
<gene>
    <name evidence="3" type="ORF">EVJ58_g9404</name>
</gene>
<evidence type="ECO:0000256" key="1">
    <source>
        <dbReference type="SAM" id="MobiDB-lite"/>
    </source>
</evidence>
<name>A0A4Y9XUT7_9APHY</name>